<name>A0A0E9T8U3_ANGAN</name>
<protein>
    <submittedName>
        <fullName evidence="2">Uncharacterized protein</fullName>
    </submittedName>
</protein>
<dbReference type="EMBL" id="GBXM01059312">
    <property type="protein sequence ID" value="JAH49265.1"/>
    <property type="molecule type" value="Transcribed_RNA"/>
</dbReference>
<accession>A0A0E9T8U3</accession>
<evidence type="ECO:0000256" key="1">
    <source>
        <dbReference type="SAM" id="MobiDB-lite"/>
    </source>
</evidence>
<dbReference type="AlphaFoldDB" id="A0A0E9T8U3"/>
<proteinExistence type="predicted"/>
<reference evidence="2" key="2">
    <citation type="journal article" date="2015" name="Fish Shellfish Immunol.">
        <title>Early steps in the European eel (Anguilla anguilla)-Vibrio vulnificus interaction in the gills: Role of the RtxA13 toxin.</title>
        <authorList>
            <person name="Callol A."/>
            <person name="Pajuelo D."/>
            <person name="Ebbesson L."/>
            <person name="Teles M."/>
            <person name="MacKenzie S."/>
            <person name="Amaro C."/>
        </authorList>
    </citation>
    <scope>NUCLEOTIDE SEQUENCE</scope>
</reference>
<sequence>MRGKHSKKVPEQPGAPDQLRRWKIPVL</sequence>
<evidence type="ECO:0000313" key="2">
    <source>
        <dbReference type="EMBL" id="JAH49265.1"/>
    </source>
</evidence>
<reference evidence="2" key="1">
    <citation type="submission" date="2014-11" db="EMBL/GenBank/DDBJ databases">
        <authorList>
            <person name="Amaro Gonzalez C."/>
        </authorList>
    </citation>
    <scope>NUCLEOTIDE SEQUENCE</scope>
</reference>
<organism evidence="2">
    <name type="scientific">Anguilla anguilla</name>
    <name type="common">European freshwater eel</name>
    <name type="synonym">Muraena anguilla</name>
    <dbReference type="NCBI Taxonomy" id="7936"/>
    <lineage>
        <taxon>Eukaryota</taxon>
        <taxon>Metazoa</taxon>
        <taxon>Chordata</taxon>
        <taxon>Craniata</taxon>
        <taxon>Vertebrata</taxon>
        <taxon>Euteleostomi</taxon>
        <taxon>Actinopterygii</taxon>
        <taxon>Neopterygii</taxon>
        <taxon>Teleostei</taxon>
        <taxon>Anguilliformes</taxon>
        <taxon>Anguillidae</taxon>
        <taxon>Anguilla</taxon>
    </lineage>
</organism>
<feature type="region of interest" description="Disordered" evidence="1">
    <location>
        <begin position="1"/>
        <end position="27"/>
    </location>
</feature>